<protein>
    <submittedName>
        <fullName evidence="1">Outer membrane usher protein</fullName>
    </submittedName>
</protein>
<evidence type="ECO:0000313" key="2">
    <source>
        <dbReference type="Proteomes" id="UP000254052"/>
    </source>
</evidence>
<dbReference type="AlphaFoldDB" id="A0A376ZFR2"/>
<proteinExistence type="predicted"/>
<dbReference type="GO" id="GO:0009297">
    <property type="term" value="P:pilus assembly"/>
    <property type="evidence" value="ECO:0007669"/>
    <property type="project" value="InterPro"/>
</dbReference>
<name>A0A376ZFR2_ECOLX</name>
<accession>A0A376ZFR2</accession>
<dbReference type="InterPro" id="IPR000015">
    <property type="entry name" value="Fimb_usher"/>
</dbReference>
<dbReference type="GO" id="GO:0015473">
    <property type="term" value="F:fimbrial usher porin activity"/>
    <property type="evidence" value="ECO:0007669"/>
    <property type="project" value="InterPro"/>
</dbReference>
<dbReference type="Proteomes" id="UP000254052">
    <property type="component" value="Unassembled WGS sequence"/>
</dbReference>
<evidence type="ECO:0000313" key="1">
    <source>
        <dbReference type="EMBL" id="STK48275.1"/>
    </source>
</evidence>
<dbReference type="EMBL" id="UGED01000001">
    <property type="protein sequence ID" value="STK48275.1"/>
    <property type="molecule type" value="Genomic_DNA"/>
</dbReference>
<reference evidence="1 2" key="1">
    <citation type="submission" date="2018-06" db="EMBL/GenBank/DDBJ databases">
        <authorList>
            <consortium name="Pathogen Informatics"/>
            <person name="Doyle S."/>
        </authorList>
    </citation>
    <scope>NUCLEOTIDE SEQUENCE [LARGE SCALE GENOMIC DNA]</scope>
    <source>
        <strain evidence="1 2">NCTC9962</strain>
    </source>
</reference>
<gene>
    <name evidence="1" type="primary">yqiG_2</name>
    <name evidence="1" type="ORF">NCTC9962_00024</name>
</gene>
<dbReference type="Pfam" id="PF00577">
    <property type="entry name" value="Usher"/>
    <property type="match status" value="1"/>
</dbReference>
<dbReference type="GO" id="GO:0016020">
    <property type="term" value="C:membrane"/>
    <property type="evidence" value="ECO:0007669"/>
    <property type="project" value="InterPro"/>
</dbReference>
<sequence>MNEYINDTNHYTNYQNEKESYIVTFNQYLESLRLNTYVSLARNTYWDASSNVNYSLSLSRDFDIGPLKKRLHFSNI</sequence>
<organism evidence="1 2">
    <name type="scientific">Escherichia coli</name>
    <dbReference type="NCBI Taxonomy" id="562"/>
    <lineage>
        <taxon>Bacteria</taxon>
        <taxon>Pseudomonadati</taxon>
        <taxon>Pseudomonadota</taxon>
        <taxon>Gammaproteobacteria</taxon>
        <taxon>Enterobacterales</taxon>
        <taxon>Enterobacteriaceae</taxon>
        <taxon>Escherichia</taxon>
    </lineage>
</organism>